<dbReference type="EMBL" id="JALJOQ010000129">
    <property type="protein sequence ID" value="KAK9795496.1"/>
    <property type="molecule type" value="Genomic_DNA"/>
</dbReference>
<feature type="domain" description="LysM" evidence="2">
    <location>
        <begin position="108"/>
        <end position="152"/>
    </location>
</feature>
<evidence type="ECO:0000313" key="3">
    <source>
        <dbReference type="EMBL" id="KAK9795496.1"/>
    </source>
</evidence>
<dbReference type="Pfam" id="PF01476">
    <property type="entry name" value="LysM"/>
    <property type="match status" value="1"/>
</dbReference>
<name>A0AAW1NWH1_9CHLO</name>
<dbReference type="AlphaFoldDB" id="A0AAW1NWH1"/>
<dbReference type="CDD" id="cd00118">
    <property type="entry name" value="LysM"/>
    <property type="match status" value="1"/>
</dbReference>
<evidence type="ECO:0000313" key="4">
    <source>
        <dbReference type="Proteomes" id="UP001465755"/>
    </source>
</evidence>
<proteinExistence type="predicted"/>
<dbReference type="InterPro" id="IPR018392">
    <property type="entry name" value="LysM"/>
</dbReference>
<evidence type="ECO:0000256" key="1">
    <source>
        <dbReference type="SAM" id="Phobius"/>
    </source>
</evidence>
<keyword evidence="1" id="KW-0472">Membrane</keyword>
<gene>
    <name evidence="3" type="ORF">WJX73_008256</name>
</gene>
<dbReference type="PANTHER" id="PTHR33734:SF22">
    <property type="entry name" value="MEMBRANE-BOUND LYTIC MUREIN TRANSGLYCOSYLASE D"/>
    <property type="match status" value="1"/>
</dbReference>
<accession>A0AAW1NWH1</accession>
<feature type="transmembrane region" description="Helical" evidence="1">
    <location>
        <begin position="182"/>
        <end position="201"/>
    </location>
</feature>
<dbReference type="SMART" id="SM00257">
    <property type="entry name" value="LysM"/>
    <property type="match status" value="2"/>
</dbReference>
<protein>
    <recommendedName>
        <fullName evidence="2">LysM domain-containing protein</fullName>
    </recommendedName>
</protein>
<dbReference type="PANTHER" id="PTHR33734">
    <property type="entry name" value="LYSM DOMAIN-CONTAINING GPI-ANCHORED PROTEIN 2"/>
    <property type="match status" value="1"/>
</dbReference>
<reference evidence="3 4" key="1">
    <citation type="journal article" date="2024" name="Nat. Commun.">
        <title>Phylogenomics reveals the evolutionary origins of lichenization in chlorophyte algae.</title>
        <authorList>
            <person name="Puginier C."/>
            <person name="Libourel C."/>
            <person name="Otte J."/>
            <person name="Skaloud P."/>
            <person name="Haon M."/>
            <person name="Grisel S."/>
            <person name="Petersen M."/>
            <person name="Berrin J.G."/>
            <person name="Delaux P.M."/>
            <person name="Dal Grande F."/>
            <person name="Keller J."/>
        </authorList>
    </citation>
    <scope>NUCLEOTIDE SEQUENCE [LARGE SCALE GENOMIC DNA]</scope>
    <source>
        <strain evidence="3 4">SAG 2036</strain>
    </source>
</reference>
<feature type="domain" description="LysM" evidence="2">
    <location>
        <begin position="42"/>
        <end position="86"/>
    </location>
</feature>
<dbReference type="Gene3D" id="3.10.350.10">
    <property type="entry name" value="LysM domain"/>
    <property type="match status" value="1"/>
</dbReference>
<keyword evidence="1" id="KW-1133">Transmembrane helix</keyword>
<sequence length="216" mass="24235">MAQPPALGQALNGRPVQAFKATSVRPRQAHRRLTTYAAIRVRPYTVRRGDTLSSIAKKRDLSFEELVKLNHDVKPDMLVEGQTIVLPAGKLSERDKAILQGIGPGTYRTYPVRAGETIEDIISKRNISRREVDQLNQEANLDNLFEHQLIKLPANKFTVREREMLTGTLGVPQEFFSTAGPWSKVLIGAVMLGAAFSFYMFRQRNDDDNDNIVSSP</sequence>
<dbReference type="SUPFAM" id="SSF54106">
    <property type="entry name" value="LysM domain"/>
    <property type="match status" value="1"/>
</dbReference>
<dbReference type="PROSITE" id="PS51782">
    <property type="entry name" value="LYSM"/>
    <property type="match status" value="2"/>
</dbReference>
<dbReference type="InterPro" id="IPR036779">
    <property type="entry name" value="LysM_dom_sf"/>
</dbReference>
<evidence type="ECO:0000259" key="2">
    <source>
        <dbReference type="PROSITE" id="PS51782"/>
    </source>
</evidence>
<keyword evidence="4" id="KW-1185">Reference proteome</keyword>
<comment type="caution">
    <text evidence="3">The sequence shown here is derived from an EMBL/GenBank/DDBJ whole genome shotgun (WGS) entry which is preliminary data.</text>
</comment>
<dbReference type="Proteomes" id="UP001465755">
    <property type="component" value="Unassembled WGS sequence"/>
</dbReference>
<keyword evidence="1" id="KW-0812">Transmembrane</keyword>
<organism evidence="3 4">
    <name type="scientific">Symbiochloris irregularis</name>
    <dbReference type="NCBI Taxonomy" id="706552"/>
    <lineage>
        <taxon>Eukaryota</taxon>
        <taxon>Viridiplantae</taxon>
        <taxon>Chlorophyta</taxon>
        <taxon>core chlorophytes</taxon>
        <taxon>Trebouxiophyceae</taxon>
        <taxon>Trebouxiales</taxon>
        <taxon>Trebouxiaceae</taxon>
        <taxon>Symbiochloris</taxon>
    </lineage>
</organism>